<keyword evidence="1" id="KW-0472">Membrane</keyword>
<dbReference type="RefSeq" id="WP_107751591.1">
    <property type="nucleotide sequence ID" value="NZ_QBKF01000004.1"/>
</dbReference>
<dbReference type="OrthoDB" id="7832851at2"/>
<reference evidence="2 3" key="1">
    <citation type="journal article" date="2011" name="Syst. Appl. Microbiol.">
        <title>Defluviimonas denitrificans gen. nov., sp. nov., and Pararhodobacter aggregans gen. nov., sp. nov., non-phototrophic Rhodobacteraceae from the biofilter of a marine aquaculture.</title>
        <authorList>
            <person name="Foesel B.U."/>
            <person name="Drake H.L."/>
            <person name="Schramm A."/>
        </authorList>
    </citation>
    <scope>NUCLEOTIDE SEQUENCE [LARGE SCALE GENOMIC DNA]</scope>
    <source>
        <strain evidence="2 3">D1-19</strain>
    </source>
</reference>
<keyword evidence="1" id="KW-0812">Transmembrane</keyword>
<keyword evidence="3" id="KW-1185">Reference proteome</keyword>
<feature type="transmembrane region" description="Helical" evidence="1">
    <location>
        <begin position="444"/>
        <end position="465"/>
    </location>
</feature>
<dbReference type="Proteomes" id="UP000244810">
    <property type="component" value="Unassembled WGS sequence"/>
</dbReference>
<proteinExistence type="predicted"/>
<gene>
    <name evidence="2" type="ORF">DDE23_08815</name>
</gene>
<evidence type="ECO:0000313" key="2">
    <source>
        <dbReference type="EMBL" id="PVE48218.1"/>
    </source>
</evidence>
<feature type="transmembrane region" description="Helical" evidence="1">
    <location>
        <begin position="330"/>
        <end position="348"/>
    </location>
</feature>
<dbReference type="EMBL" id="QDDR01000003">
    <property type="protein sequence ID" value="PVE48218.1"/>
    <property type="molecule type" value="Genomic_DNA"/>
</dbReference>
<feature type="transmembrane region" description="Helical" evidence="1">
    <location>
        <begin position="68"/>
        <end position="91"/>
    </location>
</feature>
<protein>
    <submittedName>
        <fullName evidence="2">Uncharacterized protein</fullName>
    </submittedName>
</protein>
<evidence type="ECO:0000256" key="1">
    <source>
        <dbReference type="SAM" id="Phobius"/>
    </source>
</evidence>
<feature type="transmembrane region" description="Helical" evidence="1">
    <location>
        <begin position="255"/>
        <end position="276"/>
    </location>
</feature>
<feature type="transmembrane region" description="Helical" evidence="1">
    <location>
        <begin position="215"/>
        <end position="234"/>
    </location>
</feature>
<feature type="transmembrane region" description="Helical" evidence="1">
    <location>
        <begin position="368"/>
        <end position="397"/>
    </location>
</feature>
<evidence type="ECO:0000313" key="3">
    <source>
        <dbReference type="Proteomes" id="UP000244810"/>
    </source>
</evidence>
<name>A0A2T7UUF8_9RHOB</name>
<feature type="transmembrane region" description="Helical" evidence="1">
    <location>
        <begin position="43"/>
        <end position="61"/>
    </location>
</feature>
<feature type="transmembrane region" description="Helical" evidence="1">
    <location>
        <begin position="97"/>
        <end position="114"/>
    </location>
</feature>
<comment type="caution">
    <text evidence="2">The sequence shown here is derived from an EMBL/GenBank/DDBJ whole genome shotgun (WGS) entry which is preliminary data.</text>
</comment>
<feature type="transmembrane region" description="Helical" evidence="1">
    <location>
        <begin position="282"/>
        <end position="302"/>
    </location>
</feature>
<feature type="transmembrane region" description="Helical" evidence="1">
    <location>
        <begin position="409"/>
        <end position="432"/>
    </location>
</feature>
<feature type="transmembrane region" description="Helical" evidence="1">
    <location>
        <begin position="135"/>
        <end position="157"/>
    </location>
</feature>
<organism evidence="2 3">
    <name type="scientific">Pararhodobacter aggregans</name>
    <dbReference type="NCBI Taxonomy" id="404875"/>
    <lineage>
        <taxon>Bacteria</taxon>
        <taxon>Pseudomonadati</taxon>
        <taxon>Pseudomonadota</taxon>
        <taxon>Alphaproteobacteria</taxon>
        <taxon>Rhodobacterales</taxon>
        <taxon>Paracoccaceae</taxon>
        <taxon>Pararhodobacter</taxon>
    </lineage>
</organism>
<keyword evidence="1" id="KW-1133">Transmembrane helix</keyword>
<accession>A0A2T7UUF8</accession>
<dbReference type="AlphaFoldDB" id="A0A2T7UUF8"/>
<sequence length="469" mass="48804">MPMRPPLSLLDGPETRARLAAAAIGCAALFTLADMLSHRHGFAVMAGALVLLHVALRWSALRVNARTMLAAALVMALAFLATGGTVDALILALSRALYLPALLAVMTVLRVAALRSRQVGLAARFVVQQPPARRYAFLSTGAQLLGILLNIGGYQLLLGIALGQRDAPAASPRAAEIRTRRIASAIIRGFNGTVLWSPVGLAVNLLFPLMPTLDWLGYLPYGLGMLALFTLLGWGLDRLGPRPAAPFPVPERKDAWPAILALLGLVLAITGSAASLDALAGIPMRAAILMVIPVMALLWVLLTEEGPAAPRVQSLASQTVRALPGSANEIGLLVATGFLGLIVAQMIPPAAVRDLVGMLSLGPGSLGALVAVIIPVISLLGISPMISGAAFAGAVIASGVGMPEPMLMVATLSGWVAAAMLSPMTSTVAIAAAETGLPTRVVGWRWNGMFVVSYLGLIVLTLLVWEKML</sequence>